<keyword evidence="2" id="KW-1185">Reference proteome</keyword>
<dbReference type="EMBL" id="CM001376">
    <property type="protein sequence ID" value="EHM13248.1"/>
    <property type="molecule type" value="Genomic_DNA"/>
</dbReference>
<evidence type="ECO:0000313" key="1">
    <source>
        <dbReference type="EMBL" id="EHM13248.1"/>
    </source>
</evidence>
<name>H0UKN9_9BACT</name>
<gene>
    <name evidence="1" type="ORF">JonanDRAFT_0874</name>
</gene>
<dbReference type="Proteomes" id="UP000003806">
    <property type="component" value="Chromosome"/>
</dbReference>
<dbReference type="InterPro" id="IPR046654">
    <property type="entry name" value="DUF6672"/>
</dbReference>
<dbReference type="AlphaFoldDB" id="H0UKN9"/>
<organism evidence="1 2">
    <name type="scientific">Jonquetella anthropi DSM 22815</name>
    <dbReference type="NCBI Taxonomy" id="885272"/>
    <lineage>
        <taxon>Bacteria</taxon>
        <taxon>Thermotogati</taxon>
        <taxon>Synergistota</taxon>
        <taxon>Synergistia</taxon>
        <taxon>Synergistales</taxon>
        <taxon>Dethiosulfovibrionaceae</taxon>
        <taxon>Jonquetella</taxon>
    </lineage>
</organism>
<proteinExistence type="predicted"/>
<dbReference type="HOGENOM" id="CLU_1945887_0_0_0"/>
<dbReference type="OrthoDB" id="5902at2"/>
<accession>H0UKN9</accession>
<dbReference type="eggNOG" id="ENOG5033JA2">
    <property type="taxonomic scope" value="Bacteria"/>
</dbReference>
<evidence type="ECO:0000313" key="2">
    <source>
        <dbReference type="Proteomes" id="UP000003806"/>
    </source>
</evidence>
<sequence length="129" mass="14434">MKRRILVNLLIIIVFAALGAYCYDIGKAYDLVLSNTKVTVDGKEYAPMEAVQVYIDDASENPIFLAEDDQMVGTAVGRKHVLTIQTLDDHDKVVEEKKVPFTISQLGPKREIRVPLGWNTGSLEVKENK</sequence>
<dbReference type="Pfam" id="PF20377">
    <property type="entry name" value="DUF6672"/>
    <property type="match status" value="1"/>
</dbReference>
<dbReference type="STRING" id="885272.JonanDRAFT_0874"/>
<dbReference type="RefSeq" id="WP_008521266.1">
    <property type="nucleotide sequence ID" value="NZ_CM001376.1"/>
</dbReference>
<reference evidence="1 2" key="1">
    <citation type="submission" date="2011-11" db="EMBL/GenBank/DDBJ databases">
        <title>The Noncontiguous Finished genome of Jonquetella anthropi DSM 22815.</title>
        <authorList>
            <consortium name="US DOE Joint Genome Institute (JGI-PGF)"/>
            <person name="Lucas S."/>
            <person name="Copeland A."/>
            <person name="Lapidus A."/>
            <person name="Glavina del Rio T."/>
            <person name="Dalin E."/>
            <person name="Tice H."/>
            <person name="Bruce D."/>
            <person name="Goodwin L."/>
            <person name="Pitluck S."/>
            <person name="Peters L."/>
            <person name="Mikhailova N."/>
            <person name="Held B."/>
            <person name="Kyrpides N."/>
            <person name="Mavromatis K."/>
            <person name="Ivanova N."/>
            <person name="Markowitz V."/>
            <person name="Cheng J.-F."/>
            <person name="Hugenholtz P."/>
            <person name="Woyke T."/>
            <person name="Wu D."/>
            <person name="Gronow S."/>
            <person name="Wellnitz S."/>
            <person name="Brambilla E."/>
            <person name="Klenk H.-P."/>
            <person name="Eisen J.A."/>
        </authorList>
    </citation>
    <scope>NUCLEOTIDE SEQUENCE [LARGE SCALE GENOMIC DNA]</scope>
    <source>
        <strain evidence="1 2">DSM 22815</strain>
    </source>
</reference>
<protein>
    <submittedName>
        <fullName evidence="1">Uncharacterized protein</fullName>
    </submittedName>
</protein>